<dbReference type="Proteomes" id="UP000320653">
    <property type="component" value="Unassembled WGS sequence"/>
</dbReference>
<dbReference type="Pfam" id="PF01965">
    <property type="entry name" value="DJ-1_PfpI"/>
    <property type="match status" value="1"/>
</dbReference>
<dbReference type="GO" id="GO:0003700">
    <property type="term" value="F:DNA-binding transcription factor activity"/>
    <property type="evidence" value="ECO:0007669"/>
    <property type="project" value="InterPro"/>
</dbReference>
<keyword evidence="6" id="KW-1185">Reference proteome</keyword>
<dbReference type="InterPro" id="IPR029062">
    <property type="entry name" value="Class_I_gatase-like"/>
</dbReference>
<dbReference type="InterPro" id="IPR002818">
    <property type="entry name" value="DJ-1/PfpI"/>
</dbReference>
<dbReference type="CDD" id="cd03136">
    <property type="entry name" value="GATase1_AraC_ArgR_like"/>
    <property type="match status" value="1"/>
</dbReference>
<protein>
    <submittedName>
        <fullName evidence="5">AraC family transcriptional regulator with amidase-like domain</fullName>
    </submittedName>
</protein>
<evidence type="ECO:0000313" key="6">
    <source>
        <dbReference type="Proteomes" id="UP000320653"/>
    </source>
</evidence>
<gene>
    <name evidence="5" type="ORF">FHW37_101572</name>
</gene>
<dbReference type="InterPro" id="IPR052158">
    <property type="entry name" value="INH-QAR"/>
</dbReference>
<keyword evidence="2" id="KW-0238">DNA-binding</keyword>
<dbReference type="PROSITE" id="PS01124">
    <property type="entry name" value="HTH_ARAC_FAMILY_2"/>
    <property type="match status" value="1"/>
</dbReference>
<dbReference type="SMART" id="SM00342">
    <property type="entry name" value="HTH_ARAC"/>
    <property type="match status" value="1"/>
</dbReference>
<dbReference type="SUPFAM" id="SSF52317">
    <property type="entry name" value="Class I glutamine amidotransferase-like"/>
    <property type="match status" value="1"/>
</dbReference>
<proteinExistence type="predicted"/>
<dbReference type="PANTHER" id="PTHR43130">
    <property type="entry name" value="ARAC-FAMILY TRANSCRIPTIONAL REGULATOR"/>
    <property type="match status" value="1"/>
</dbReference>
<dbReference type="InterPro" id="IPR018060">
    <property type="entry name" value="HTH_AraC"/>
</dbReference>
<accession>A0A561R844</accession>
<organism evidence="5 6">
    <name type="scientific">Neorhizobium alkalisoli</name>
    <dbReference type="NCBI Taxonomy" id="528178"/>
    <lineage>
        <taxon>Bacteria</taxon>
        <taxon>Pseudomonadati</taxon>
        <taxon>Pseudomonadota</taxon>
        <taxon>Alphaproteobacteria</taxon>
        <taxon>Hyphomicrobiales</taxon>
        <taxon>Rhizobiaceae</taxon>
        <taxon>Rhizobium/Agrobacterium group</taxon>
        <taxon>Neorhizobium</taxon>
    </lineage>
</organism>
<dbReference type="PANTHER" id="PTHR43130:SF3">
    <property type="entry name" value="HTH-TYPE TRANSCRIPTIONAL REGULATOR RV1931C"/>
    <property type="match status" value="1"/>
</dbReference>
<keyword evidence="3" id="KW-0804">Transcription</keyword>
<dbReference type="GO" id="GO:0043565">
    <property type="term" value="F:sequence-specific DNA binding"/>
    <property type="evidence" value="ECO:0007669"/>
    <property type="project" value="InterPro"/>
</dbReference>
<reference evidence="5 6" key="1">
    <citation type="submission" date="2019-06" db="EMBL/GenBank/DDBJ databases">
        <title>Sorghum-associated microbial communities from plants grown in Nebraska, USA.</title>
        <authorList>
            <person name="Schachtman D."/>
        </authorList>
    </citation>
    <scope>NUCLEOTIDE SEQUENCE [LARGE SCALE GENOMIC DNA]</scope>
    <source>
        <strain evidence="5 6">1225</strain>
    </source>
</reference>
<dbReference type="AlphaFoldDB" id="A0A561R844"/>
<dbReference type="PRINTS" id="PR00032">
    <property type="entry name" value="HTHARAC"/>
</dbReference>
<dbReference type="SUPFAM" id="SSF46689">
    <property type="entry name" value="Homeodomain-like"/>
    <property type="match status" value="2"/>
</dbReference>
<dbReference type="InterPro" id="IPR020449">
    <property type="entry name" value="Tscrpt_reg_AraC-type_HTH"/>
</dbReference>
<name>A0A561R844_9HYPH</name>
<dbReference type="InterPro" id="IPR009057">
    <property type="entry name" value="Homeodomain-like_sf"/>
</dbReference>
<comment type="caution">
    <text evidence="5">The sequence shown here is derived from an EMBL/GenBank/DDBJ whole genome shotgun (WGS) entry which is preliminary data.</text>
</comment>
<dbReference type="EMBL" id="VIWP01000001">
    <property type="protein sequence ID" value="TWF58768.1"/>
    <property type="molecule type" value="Genomic_DNA"/>
</dbReference>
<keyword evidence="1" id="KW-0805">Transcription regulation</keyword>
<dbReference type="Gene3D" id="1.10.10.60">
    <property type="entry name" value="Homeodomain-like"/>
    <property type="match status" value="2"/>
</dbReference>
<evidence type="ECO:0000256" key="1">
    <source>
        <dbReference type="ARBA" id="ARBA00023015"/>
    </source>
</evidence>
<evidence type="ECO:0000259" key="4">
    <source>
        <dbReference type="PROSITE" id="PS01124"/>
    </source>
</evidence>
<sequence length="351" mass="39077">MRAGENHAMVGGPFSQTDRMMFYLSAREPLIFCFLMVDNLSMMSLSSGIEPLRSANRLLGRTVFQWRLCSINGEPITASNGIVLAAQPIEAALDGANAIFICGGMRIDPQSERPYLAALRLAARRGLAIGSLSTGSHFLARAGLLDGYRCTIHWENSAAFAEDFPNVLPTGKIYEIDRNRMTCSGGTAAMDMMLRIISDRFGADLAKGVANQFHHERIRDAGEEQQGGRQQQVDALPVVLQKAVSLMQRNLENPKSVEEVGAEVKLSSRQLERLFSRHLGMTPARYYLSLRIDRARELLLYTEQPVIDIAVAVGFASTSHFSNWFQRFHGQRPSEMREKARADRRNGRTIA</sequence>
<evidence type="ECO:0000256" key="2">
    <source>
        <dbReference type="ARBA" id="ARBA00023125"/>
    </source>
</evidence>
<evidence type="ECO:0000313" key="5">
    <source>
        <dbReference type="EMBL" id="TWF58768.1"/>
    </source>
</evidence>
<dbReference type="Pfam" id="PF12833">
    <property type="entry name" value="HTH_18"/>
    <property type="match status" value="1"/>
</dbReference>
<dbReference type="Gene3D" id="3.40.50.880">
    <property type="match status" value="1"/>
</dbReference>
<feature type="domain" description="HTH araC/xylS-type" evidence="4">
    <location>
        <begin position="241"/>
        <end position="339"/>
    </location>
</feature>
<evidence type="ECO:0000256" key="3">
    <source>
        <dbReference type="ARBA" id="ARBA00023163"/>
    </source>
</evidence>